<evidence type="ECO:0000313" key="6">
    <source>
        <dbReference type="EMBL" id="WOE75825.1"/>
    </source>
</evidence>
<dbReference type="InterPro" id="IPR003593">
    <property type="entry name" value="AAA+_ATPase"/>
</dbReference>
<dbReference type="PROSITE" id="PS00211">
    <property type="entry name" value="ABC_TRANSPORTER_1"/>
    <property type="match status" value="2"/>
</dbReference>
<dbReference type="SUPFAM" id="SSF52540">
    <property type="entry name" value="P-loop containing nucleoside triphosphate hydrolases"/>
    <property type="match status" value="2"/>
</dbReference>
<keyword evidence="7" id="KW-1185">Reference proteome</keyword>
<dbReference type="PROSITE" id="PS50893">
    <property type="entry name" value="ABC_TRANSPORTER_2"/>
    <property type="match status" value="2"/>
</dbReference>
<evidence type="ECO:0000256" key="4">
    <source>
        <dbReference type="ARBA" id="ARBA00022840"/>
    </source>
</evidence>
<dbReference type="Gene3D" id="3.40.50.300">
    <property type="entry name" value="P-loop containing nucleotide triphosphate hydrolases"/>
    <property type="match status" value="2"/>
</dbReference>
<evidence type="ECO:0000313" key="7">
    <source>
        <dbReference type="Proteomes" id="UP001302429"/>
    </source>
</evidence>
<dbReference type="CDD" id="cd03257">
    <property type="entry name" value="ABC_NikE_OppD_transporters"/>
    <property type="match status" value="2"/>
</dbReference>
<keyword evidence="4 6" id="KW-0067">ATP-binding</keyword>
<comment type="similarity">
    <text evidence="1">Belongs to the ABC transporter superfamily.</text>
</comment>
<dbReference type="PANTHER" id="PTHR43776:SF7">
    <property type="entry name" value="D,D-DIPEPTIDE TRANSPORT ATP-BINDING PROTEIN DDPF-RELATED"/>
    <property type="match status" value="1"/>
</dbReference>
<protein>
    <submittedName>
        <fullName evidence="6">ABC transporter ATP-binding protein</fullName>
    </submittedName>
</protein>
<dbReference type="Pfam" id="PF00005">
    <property type="entry name" value="ABC_tran"/>
    <property type="match status" value="2"/>
</dbReference>
<dbReference type="NCBIfam" id="NF007739">
    <property type="entry name" value="PRK10419.1"/>
    <property type="match status" value="2"/>
</dbReference>
<evidence type="ECO:0000256" key="1">
    <source>
        <dbReference type="ARBA" id="ARBA00005417"/>
    </source>
</evidence>
<gene>
    <name evidence="6" type="ORF">RB602_03680</name>
</gene>
<accession>A0AA97I1Z0</accession>
<feature type="domain" description="ABC transporter" evidence="5">
    <location>
        <begin position="268"/>
        <end position="510"/>
    </location>
</feature>
<name>A0AA97I1Z0_9SPHN</name>
<evidence type="ECO:0000259" key="5">
    <source>
        <dbReference type="PROSITE" id="PS50893"/>
    </source>
</evidence>
<dbReference type="GO" id="GO:0055085">
    <property type="term" value="P:transmembrane transport"/>
    <property type="evidence" value="ECO:0007669"/>
    <property type="project" value="UniProtKB-ARBA"/>
</dbReference>
<evidence type="ECO:0000256" key="2">
    <source>
        <dbReference type="ARBA" id="ARBA00022448"/>
    </source>
</evidence>
<dbReference type="PANTHER" id="PTHR43776">
    <property type="entry name" value="TRANSPORT ATP-BINDING PROTEIN"/>
    <property type="match status" value="1"/>
</dbReference>
<dbReference type="GO" id="GO:0005524">
    <property type="term" value="F:ATP binding"/>
    <property type="evidence" value="ECO:0007669"/>
    <property type="project" value="UniProtKB-KW"/>
</dbReference>
<dbReference type="SMART" id="SM00382">
    <property type="entry name" value="AAA"/>
    <property type="match status" value="2"/>
</dbReference>
<organism evidence="6 7">
    <name type="scientific">Alterisphingorhabdus coralli</name>
    <dbReference type="NCBI Taxonomy" id="3071408"/>
    <lineage>
        <taxon>Bacteria</taxon>
        <taxon>Pseudomonadati</taxon>
        <taxon>Pseudomonadota</taxon>
        <taxon>Alphaproteobacteria</taxon>
        <taxon>Sphingomonadales</taxon>
        <taxon>Sphingomonadaceae</taxon>
        <taxon>Alterisphingorhabdus (ex Yan et al. 2024)</taxon>
    </lineage>
</organism>
<keyword evidence="2" id="KW-0813">Transport</keyword>
<dbReference type="RefSeq" id="WP_317083054.1">
    <property type="nucleotide sequence ID" value="NZ_CP136594.1"/>
</dbReference>
<dbReference type="AlphaFoldDB" id="A0AA97I1Z0"/>
<feature type="domain" description="ABC transporter" evidence="5">
    <location>
        <begin position="4"/>
        <end position="245"/>
    </location>
</feature>
<dbReference type="InterPro" id="IPR050319">
    <property type="entry name" value="ABC_transp_ATP-bind"/>
</dbReference>
<dbReference type="KEGG" id="acoa:RB602_03680"/>
<proteinExistence type="inferred from homology"/>
<dbReference type="EMBL" id="CP136594">
    <property type="protein sequence ID" value="WOE75825.1"/>
    <property type="molecule type" value="Genomic_DNA"/>
</dbReference>
<reference evidence="6 7" key="1">
    <citation type="submission" date="2023-10" db="EMBL/GenBank/DDBJ databases">
        <title>Complete genome sequence of a Sphingomonadaceae bacterium.</title>
        <authorList>
            <person name="Yan C."/>
        </authorList>
    </citation>
    <scope>NUCLEOTIDE SEQUENCE [LARGE SCALE GENOMIC DNA]</scope>
    <source>
        <strain evidence="6 7">SCSIO 66989</strain>
    </source>
</reference>
<dbReference type="Proteomes" id="UP001302429">
    <property type="component" value="Chromosome"/>
</dbReference>
<dbReference type="GO" id="GO:0016887">
    <property type="term" value="F:ATP hydrolysis activity"/>
    <property type="evidence" value="ECO:0007669"/>
    <property type="project" value="InterPro"/>
</dbReference>
<evidence type="ECO:0000256" key="3">
    <source>
        <dbReference type="ARBA" id="ARBA00022741"/>
    </source>
</evidence>
<dbReference type="InterPro" id="IPR017871">
    <property type="entry name" value="ABC_transporter-like_CS"/>
</dbReference>
<dbReference type="InterPro" id="IPR027417">
    <property type="entry name" value="P-loop_NTPase"/>
</dbReference>
<dbReference type="InterPro" id="IPR003439">
    <property type="entry name" value="ABC_transporter-like_ATP-bd"/>
</dbReference>
<sequence length="514" mass="55135">MTHLVYDNFGADIGGHRFVDGLSLSVARGECVALIGESGSGKTLSALTPFGLGPAEMTGTVNLDGQSLAALSDKEQTKLRAEQVGFVFQQPLTALTAHLTVRAHLVECFLQRPGATPPDDATMLELLAEVGLDDAALLGRYPHQLSGGQRQRLMIACALAHRPSLLVADEPTSALDAPLRASILSLLTARCRERDMALLLVTHDLAMLEDHADRIVVLQHGQCVEQGEASAILHAPEQPYAQKLIAAVPRIGETQPPRPETGAPLLEVRDLDVRFPTPGLFSKPFDAVKGASFTLARGEALALVGGSGSGKSTIARAVAGLGPVPGGTMILEGAVLSAKRSKERRRIIQPVFQDPLASLDPRWPISRTIAEPLTHLRPDIEYWERMGRVKKAMQAVELDPALVDRKPRELSGGQAQRVGIARALVSEPALLVLDEATSALDPVIADQIMTLLAKLRDEQQLAMLFITHDIALAWRLCHRIAVLDQGRIVENAASDDLVRRPLSEAAKALVTASA</sequence>
<keyword evidence="3" id="KW-0547">Nucleotide-binding</keyword>